<evidence type="ECO:0000256" key="1">
    <source>
        <dbReference type="SAM" id="MobiDB-lite"/>
    </source>
</evidence>
<name>S7T927_9BACT</name>
<keyword evidence="4" id="KW-1185">Reference proteome</keyword>
<feature type="transmembrane region" description="Helical" evidence="2">
    <location>
        <begin position="51"/>
        <end position="75"/>
    </location>
</feature>
<dbReference type="RefSeq" id="WP_020887246.1">
    <property type="nucleotide sequence ID" value="NZ_ATHI01000026.1"/>
</dbReference>
<keyword evidence="2" id="KW-1133">Transmembrane helix</keyword>
<evidence type="ECO:0000256" key="2">
    <source>
        <dbReference type="SAM" id="Phobius"/>
    </source>
</evidence>
<dbReference type="AlphaFoldDB" id="S7T927"/>
<keyword evidence="2" id="KW-0472">Membrane</keyword>
<organism evidence="3 4">
    <name type="scientific">Alkalidesulfovibrio alkalitolerans DSM 16529</name>
    <dbReference type="NCBI Taxonomy" id="1121439"/>
    <lineage>
        <taxon>Bacteria</taxon>
        <taxon>Pseudomonadati</taxon>
        <taxon>Thermodesulfobacteriota</taxon>
        <taxon>Desulfovibrionia</taxon>
        <taxon>Desulfovibrionales</taxon>
        <taxon>Desulfovibrionaceae</taxon>
        <taxon>Alkalidesulfovibrio</taxon>
    </lineage>
</organism>
<dbReference type="Proteomes" id="UP000014975">
    <property type="component" value="Unassembled WGS sequence"/>
</dbReference>
<feature type="region of interest" description="Disordered" evidence="1">
    <location>
        <begin position="1"/>
        <end position="23"/>
    </location>
</feature>
<gene>
    <name evidence="3" type="ORF">dsat_0552</name>
</gene>
<reference evidence="3 4" key="1">
    <citation type="journal article" date="2013" name="Genome Announc.">
        <title>Draft genome sequences for three mercury-methylating, sulfate-reducing bacteria.</title>
        <authorList>
            <person name="Brown S.D."/>
            <person name="Hurt R.A.Jr."/>
            <person name="Gilmour C.C."/>
            <person name="Elias D.A."/>
        </authorList>
    </citation>
    <scope>NUCLEOTIDE SEQUENCE [LARGE SCALE GENOMIC DNA]</scope>
    <source>
        <strain evidence="3 4">DSM 16529</strain>
    </source>
</reference>
<protein>
    <submittedName>
        <fullName evidence="3">Uncharacterized protein</fullName>
    </submittedName>
</protein>
<dbReference type="PATRIC" id="fig|1121439.3.peg.1909"/>
<accession>S7T927</accession>
<dbReference type="eggNOG" id="ENOG5030MCC">
    <property type="taxonomic scope" value="Bacteria"/>
</dbReference>
<feature type="compositionally biased region" description="Basic and acidic residues" evidence="1">
    <location>
        <begin position="1"/>
        <end position="18"/>
    </location>
</feature>
<comment type="caution">
    <text evidence="3">The sequence shown here is derived from an EMBL/GenBank/DDBJ whole genome shotgun (WGS) entry which is preliminary data.</text>
</comment>
<sequence>MKDEAFSKEMRTGTEKAAPEPGAASEFVPFKALHHLPRGKNAWNPAILKKWWFWPASVLGLILLNVLCTLVRTLLGE</sequence>
<proteinExistence type="predicted"/>
<evidence type="ECO:0000313" key="4">
    <source>
        <dbReference type="Proteomes" id="UP000014975"/>
    </source>
</evidence>
<keyword evidence="2" id="KW-0812">Transmembrane</keyword>
<evidence type="ECO:0000313" key="3">
    <source>
        <dbReference type="EMBL" id="EPR33111.1"/>
    </source>
</evidence>
<dbReference type="OrthoDB" id="5472294at2"/>
<dbReference type="EMBL" id="ATHI01000026">
    <property type="protein sequence ID" value="EPR33111.1"/>
    <property type="molecule type" value="Genomic_DNA"/>
</dbReference>
<dbReference type="STRING" id="1121439.dsat_0552"/>